<dbReference type="InterPro" id="IPR012337">
    <property type="entry name" value="RNaseH-like_sf"/>
</dbReference>
<dbReference type="InterPro" id="IPR050951">
    <property type="entry name" value="Retrovirus_Pol_polyprotein"/>
</dbReference>
<dbReference type="SUPFAM" id="SSF53098">
    <property type="entry name" value="Ribonuclease H-like"/>
    <property type="match status" value="1"/>
</dbReference>
<dbReference type="InterPro" id="IPR036397">
    <property type="entry name" value="RNaseH_sf"/>
</dbReference>
<keyword evidence="3" id="KW-1185">Reference proteome</keyword>
<name>C5M1P8_PERM5</name>
<gene>
    <name evidence="2" type="ORF">Pmar_PMAR027332</name>
</gene>
<dbReference type="Pfam" id="PF00665">
    <property type="entry name" value="rve"/>
    <property type="match status" value="1"/>
</dbReference>
<dbReference type="GeneID" id="9053320"/>
<sequence length="655" mass="74207">NVSTVTWCQKHLSHLKGYDRLAVRRLVDQFSEAEEVLLNRGVKLVTVSHLPGSLNQRADHLSRWVTNIIIPEPLQQGNKKNLFFLADNQSQFPTADVEDQSDDLPTTSHTLVLNDEFLQRCADALPRDSTKWRHHELRRLLLQSSERTARENSTLWCFLAEDNHIYFVDADGNKRLYIPDESDKPWEKKLRTELLANSHWHHSPTTSMLHRLRQQFWWPSMKRDARRFTELCITCRKERLRLVPLGGQRPRSITRRFESITIDFLGPLTGFHMASTGWEAPSVLVIVDNFSSWLELVPVPTQDSNSAITGILSWCLRYGLPRTIQSDRGGSFVSEVTRSVFEAFGVRSIVGAGHHPQPQGSAEQCVGAVKSGIRRLLAHVPAAVVLENLQWIARIHNVSARYGEDVTPEELVYGGKTRDALDLLLNDVTNASSVISRSDYLHELRDNLESIHDHWRRIIAEQRVSGLADRLRIEPTVEVGDRVCRVFVDGLHKRKVTGPFTIDSINETHTMAKFTDGGDAPLWQLFTVPTAHLSNSYGDFALPQSRELRQIPLEDLHTGDLVAFRTMDGTDDDTTFIDLAEVLYNNVVDEEVELRRLLVDDDGRWHRLTADHSSADPFPVDYAAIVCCGPDVKLNKNGSMAKSLRTLLQKAGVPS</sequence>
<feature type="domain" description="Integrase catalytic" evidence="1">
    <location>
        <begin position="246"/>
        <end position="416"/>
    </location>
</feature>
<protein>
    <submittedName>
        <fullName evidence="2">Retrovirus polyprotein, putative</fullName>
    </submittedName>
</protein>
<dbReference type="AlphaFoldDB" id="C5M1P8"/>
<accession>C5M1P8</accession>
<reference evidence="2 3" key="1">
    <citation type="submission" date="2008-07" db="EMBL/GenBank/DDBJ databases">
        <authorList>
            <person name="El-Sayed N."/>
            <person name="Caler E."/>
            <person name="Inman J."/>
            <person name="Amedeo P."/>
            <person name="Hass B."/>
            <person name="Wortman J."/>
        </authorList>
    </citation>
    <scope>NUCLEOTIDE SEQUENCE [LARGE SCALE GENOMIC DNA]</scope>
    <source>
        <strain evidence="3">ATCC 50983 / TXsc</strain>
    </source>
</reference>
<dbReference type="OrthoDB" id="7758825at2759"/>
<dbReference type="InterPro" id="IPR041588">
    <property type="entry name" value="Integrase_H2C2"/>
</dbReference>
<evidence type="ECO:0000313" key="3">
    <source>
        <dbReference type="Proteomes" id="UP000007800"/>
    </source>
</evidence>
<dbReference type="PANTHER" id="PTHR37984:SF5">
    <property type="entry name" value="PROTEIN NYNRIN-LIKE"/>
    <property type="match status" value="1"/>
</dbReference>
<feature type="non-terminal residue" evidence="2">
    <location>
        <position position="1"/>
    </location>
</feature>
<evidence type="ECO:0000259" key="1">
    <source>
        <dbReference type="PROSITE" id="PS50994"/>
    </source>
</evidence>
<dbReference type="PROSITE" id="PS50994">
    <property type="entry name" value="INTEGRASE"/>
    <property type="match status" value="1"/>
</dbReference>
<dbReference type="Proteomes" id="UP000007800">
    <property type="component" value="Unassembled WGS sequence"/>
</dbReference>
<proteinExistence type="predicted"/>
<dbReference type="InParanoid" id="C5M1P8"/>
<dbReference type="RefSeq" id="XP_002764369.1">
    <property type="nucleotide sequence ID" value="XM_002764323.1"/>
</dbReference>
<dbReference type="InterPro" id="IPR001584">
    <property type="entry name" value="Integrase_cat-core"/>
</dbReference>
<dbReference type="GO" id="GO:0015074">
    <property type="term" value="P:DNA integration"/>
    <property type="evidence" value="ECO:0007669"/>
    <property type="project" value="InterPro"/>
</dbReference>
<evidence type="ECO:0000313" key="2">
    <source>
        <dbReference type="EMBL" id="EEQ97086.1"/>
    </source>
</evidence>
<dbReference type="EMBL" id="GG687613">
    <property type="protein sequence ID" value="EEQ97086.1"/>
    <property type="molecule type" value="Genomic_DNA"/>
</dbReference>
<organism evidence="3">
    <name type="scientific">Perkinsus marinus (strain ATCC 50983 / TXsc)</name>
    <dbReference type="NCBI Taxonomy" id="423536"/>
    <lineage>
        <taxon>Eukaryota</taxon>
        <taxon>Sar</taxon>
        <taxon>Alveolata</taxon>
        <taxon>Perkinsozoa</taxon>
        <taxon>Perkinsea</taxon>
        <taxon>Perkinsida</taxon>
        <taxon>Perkinsidae</taxon>
        <taxon>Perkinsus</taxon>
    </lineage>
</organism>
<dbReference type="Gene3D" id="3.30.420.10">
    <property type="entry name" value="Ribonuclease H-like superfamily/Ribonuclease H"/>
    <property type="match status" value="1"/>
</dbReference>
<dbReference type="PANTHER" id="PTHR37984">
    <property type="entry name" value="PROTEIN CBG26694"/>
    <property type="match status" value="1"/>
</dbReference>
<dbReference type="Gene3D" id="1.10.340.70">
    <property type="match status" value="1"/>
</dbReference>
<dbReference type="Pfam" id="PF17921">
    <property type="entry name" value="Integrase_H2C2"/>
    <property type="match status" value="1"/>
</dbReference>
<dbReference type="GO" id="GO:0003676">
    <property type="term" value="F:nucleic acid binding"/>
    <property type="evidence" value="ECO:0007669"/>
    <property type="project" value="InterPro"/>
</dbReference>